<evidence type="ECO:0000259" key="2">
    <source>
        <dbReference type="Pfam" id="PF24864"/>
    </source>
</evidence>
<dbReference type="EMBL" id="JACCJC010000007">
    <property type="protein sequence ID" value="KAF6239122.1"/>
    <property type="molecule type" value="Genomic_DNA"/>
</dbReference>
<accession>A0A8H6G233</accession>
<evidence type="ECO:0000313" key="4">
    <source>
        <dbReference type="Proteomes" id="UP000578531"/>
    </source>
</evidence>
<protein>
    <recommendedName>
        <fullName evidence="2">DUF7730 domain-containing protein</fullName>
    </recommendedName>
</protein>
<dbReference type="InterPro" id="IPR056632">
    <property type="entry name" value="DUF7730"/>
</dbReference>
<evidence type="ECO:0000256" key="1">
    <source>
        <dbReference type="SAM" id="MobiDB-lite"/>
    </source>
</evidence>
<dbReference type="RefSeq" id="XP_037168418.1">
    <property type="nucleotide sequence ID" value="XM_037304925.1"/>
</dbReference>
<proteinExistence type="predicted"/>
<sequence length="468" mass="51287">MATAPFLKVPAEIRLIIYKLLLSHHKDMTLRIRTEEQFIYGRRKREMRRRSKFRYIADRMRSRSAESTYCLYRGPGDIHSSILGVNQQIHAEASHVLYSEHTFDFGTDIESILPFLQDLTPAALSAIKRMNIVKRSLPYTKDFDRCEWRNACAFISQNLRLVQLDLYVEGGTPSLANKPALYWKQKNTYSKADFALIVRLDEMDEDMEWMKHVVAIKDLQVLNAPPKQPAVRRRVAYSVVAVDGGSVSTPLSTSVPDLLTLIQTSDSVKTVTASASSTPPLIETIITTKIVSEKEPAKTVDIIFTQDITENPAPTTSPSYTVVNPGETPTSSSTVPPPSQTFTSVSSVKCVISFSTSTLSSASTWTSIPTVSMSLASSNRASEVAQPAEAKNPEAKGPEAAASIPSPLQPPPPAVISSSTLPTASTKTYDDGMWHTSYPVWNATSTLLSGASATAVGTGRAQNLWKKG</sequence>
<name>A0A8H6G233_9LECA</name>
<gene>
    <name evidence="3" type="ORF">HO173_002994</name>
</gene>
<reference evidence="3 4" key="1">
    <citation type="journal article" date="2020" name="Genomics">
        <title>Complete, high-quality genomes from long-read metagenomic sequencing of two wolf lichen thalli reveals enigmatic genome architecture.</title>
        <authorList>
            <person name="McKenzie S.K."/>
            <person name="Walston R.F."/>
            <person name="Allen J.L."/>
        </authorList>
    </citation>
    <scope>NUCLEOTIDE SEQUENCE [LARGE SCALE GENOMIC DNA]</scope>
    <source>
        <strain evidence="3">WasteWater2</strain>
    </source>
</reference>
<feature type="compositionally biased region" description="Polar residues" evidence="1">
    <location>
        <begin position="309"/>
        <end position="322"/>
    </location>
</feature>
<feature type="compositionally biased region" description="Low complexity" evidence="1">
    <location>
        <begin position="328"/>
        <end position="339"/>
    </location>
</feature>
<dbReference type="PANTHER" id="PTHR42085:SF2">
    <property type="entry name" value="F-BOX DOMAIN-CONTAINING PROTEIN"/>
    <property type="match status" value="1"/>
</dbReference>
<feature type="domain" description="DUF7730" evidence="2">
    <location>
        <begin position="5"/>
        <end position="132"/>
    </location>
</feature>
<organism evidence="3 4">
    <name type="scientific">Letharia columbiana</name>
    <dbReference type="NCBI Taxonomy" id="112416"/>
    <lineage>
        <taxon>Eukaryota</taxon>
        <taxon>Fungi</taxon>
        <taxon>Dikarya</taxon>
        <taxon>Ascomycota</taxon>
        <taxon>Pezizomycotina</taxon>
        <taxon>Lecanoromycetes</taxon>
        <taxon>OSLEUM clade</taxon>
        <taxon>Lecanoromycetidae</taxon>
        <taxon>Lecanorales</taxon>
        <taxon>Lecanorineae</taxon>
        <taxon>Parmeliaceae</taxon>
        <taxon>Letharia</taxon>
    </lineage>
</organism>
<feature type="region of interest" description="Disordered" evidence="1">
    <location>
        <begin position="382"/>
        <end position="422"/>
    </location>
</feature>
<comment type="caution">
    <text evidence="3">The sequence shown here is derived from an EMBL/GenBank/DDBJ whole genome shotgun (WGS) entry which is preliminary data.</text>
</comment>
<dbReference type="PANTHER" id="PTHR42085">
    <property type="entry name" value="F-BOX DOMAIN-CONTAINING PROTEIN"/>
    <property type="match status" value="1"/>
</dbReference>
<keyword evidence="4" id="KW-1185">Reference proteome</keyword>
<feature type="region of interest" description="Disordered" evidence="1">
    <location>
        <begin position="309"/>
        <end position="339"/>
    </location>
</feature>
<dbReference type="AlphaFoldDB" id="A0A8H6G233"/>
<dbReference type="Pfam" id="PF24864">
    <property type="entry name" value="DUF7730"/>
    <property type="match status" value="1"/>
</dbReference>
<dbReference type="InterPro" id="IPR038883">
    <property type="entry name" value="AN11006-like"/>
</dbReference>
<evidence type="ECO:0000313" key="3">
    <source>
        <dbReference type="EMBL" id="KAF6239122.1"/>
    </source>
</evidence>
<dbReference type="Proteomes" id="UP000578531">
    <property type="component" value="Unassembled WGS sequence"/>
</dbReference>
<dbReference type="GeneID" id="59284665"/>
<dbReference type="OrthoDB" id="5420711at2759"/>